<feature type="transmembrane region" description="Helical" evidence="10">
    <location>
        <begin position="92"/>
        <end position="116"/>
    </location>
</feature>
<keyword evidence="6 10" id="KW-1133">Transmembrane helix</keyword>
<dbReference type="InterPro" id="IPR050222">
    <property type="entry name" value="MATE_MdtK"/>
</dbReference>
<dbReference type="GO" id="GO:0042910">
    <property type="term" value="F:xenobiotic transmembrane transporter activity"/>
    <property type="evidence" value="ECO:0007669"/>
    <property type="project" value="InterPro"/>
</dbReference>
<evidence type="ECO:0000256" key="7">
    <source>
        <dbReference type="ARBA" id="ARBA00023065"/>
    </source>
</evidence>
<feature type="transmembrane region" description="Helical" evidence="10">
    <location>
        <begin position="7"/>
        <end position="31"/>
    </location>
</feature>
<protein>
    <recommendedName>
        <fullName evidence="9">Multidrug-efflux transporter</fullName>
    </recommendedName>
</protein>
<dbReference type="Proteomes" id="UP001071279">
    <property type="component" value="Unassembled WGS sequence"/>
</dbReference>
<evidence type="ECO:0000313" key="11">
    <source>
        <dbReference type="EMBL" id="MCZ4719909.1"/>
    </source>
</evidence>
<keyword evidence="2" id="KW-0813">Transport</keyword>
<evidence type="ECO:0000256" key="1">
    <source>
        <dbReference type="ARBA" id="ARBA00004429"/>
    </source>
</evidence>
<feature type="transmembrane region" description="Helical" evidence="10">
    <location>
        <begin position="128"/>
        <end position="147"/>
    </location>
</feature>
<dbReference type="GO" id="GO:0006811">
    <property type="term" value="P:monoatomic ion transport"/>
    <property type="evidence" value="ECO:0007669"/>
    <property type="project" value="UniProtKB-KW"/>
</dbReference>
<dbReference type="InterPro" id="IPR002528">
    <property type="entry name" value="MATE_fam"/>
</dbReference>
<accession>A0AAN5P5R3</accession>
<reference evidence="11" key="1">
    <citation type="submission" date="2022-12" db="EMBL/GenBank/DDBJ databases">
        <title>Comparative genomics of Legionella pneumophila isolates from the West Bank and Germany support molecular epidemiology of Legionnaires disease.</title>
        <authorList>
            <person name="Zayed A.R."/>
            <person name="Bitar D.M."/>
            <person name="Steinert M."/>
            <person name="Lueck C."/>
            <person name="Brettar I."/>
            <person name="Hoefle M.G."/>
            <person name="Bunk B."/>
        </authorList>
    </citation>
    <scope>NUCLEOTIDE SEQUENCE</scope>
    <source>
        <strain evidence="11">H23</strain>
    </source>
</reference>
<evidence type="ECO:0000313" key="12">
    <source>
        <dbReference type="Proteomes" id="UP001071279"/>
    </source>
</evidence>
<dbReference type="PIRSF" id="PIRSF006603">
    <property type="entry name" value="DinF"/>
    <property type="match status" value="1"/>
</dbReference>
<dbReference type="GO" id="GO:0005886">
    <property type="term" value="C:plasma membrane"/>
    <property type="evidence" value="ECO:0007669"/>
    <property type="project" value="UniProtKB-SubCell"/>
</dbReference>
<feature type="transmembrane region" description="Helical" evidence="10">
    <location>
        <begin position="43"/>
        <end position="72"/>
    </location>
</feature>
<evidence type="ECO:0000256" key="4">
    <source>
        <dbReference type="ARBA" id="ARBA00022475"/>
    </source>
</evidence>
<feature type="transmembrane region" description="Helical" evidence="10">
    <location>
        <begin position="275"/>
        <end position="293"/>
    </location>
</feature>
<comment type="caution">
    <text evidence="11">The sequence shown here is derived from an EMBL/GenBank/DDBJ whole genome shotgun (WGS) entry which is preliminary data.</text>
</comment>
<keyword evidence="3" id="KW-0050">Antiport</keyword>
<proteinExistence type="predicted"/>
<dbReference type="PANTHER" id="PTHR43298:SF2">
    <property type="entry name" value="FMN_FAD EXPORTER YEEO-RELATED"/>
    <property type="match status" value="1"/>
</dbReference>
<sequence>MKLFQDHFFLLIRLAVPLALTGLLQSGVFFFETLFLARLGPDILAAGALVSWLFGTFVVILFGTLSSINILVAHKFGSNDHKEISLVVRDGFWLSLILVIPAFLLFWNMAPIFLVLGQSPTVVSLAESYLHAMAWGLLPNFLMTALFEMIIGLGQAHVILKFSLLSVVLTILLSFALIFGKLGLPALGIAGAGWGMTISFWITVLALSIYLFMNKTYHRYFNNLLIASKPSYLIELLRLGFPMGLMYSIEVGFFFTLTLIMGLFSSQILAANQVAMQYLGTLMSVIFSIAQAITVRMGHLLGSGETAAAKKAAYAGICISFTFMLIVAVFYWSFPKILISIDFNPHKSENIEIIRLAAQILSISAIFQIAEATRISLFGALRSLKDTHFTLFISIFSFWIIALPIGYFLATRLNIGGKGLWWGMVLGAVSSVLLLHWRFKFKIQNYQNDLTSTS</sequence>
<evidence type="ECO:0000256" key="5">
    <source>
        <dbReference type="ARBA" id="ARBA00022692"/>
    </source>
</evidence>
<evidence type="ECO:0000256" key="9">
    <source>
        <dbReference type="ARBA" id="ARBA00031636"/>
    </source>
</evidence>
<evidence type="ECO:0000256" key="6">
    <source>
        <dbReference type="ARBA" id="ARBA00022989"/>
    </source>
</evidence>
<dbReference type="AlphaFoldDB" id="A0AAN5P5R3"/>
<feature type="transmembrane region" description="Helical" evidence="10">
    <location>
        <begin position="245"/>
        <end position="269"/>
    </location>
</feature>
<dbReference type="RefSeq" id="WP_061722693.1">
    <property type="nucleotide sequence ID" value="NZ_CP114576.1"/>
</dbReference>
<feature type="transmembrane region" description="Helical" evidence="10">
    <location>
        <begin position="313"/>
        <end position="333"/>
    </location>
</feature>
<feature type="transmembrane region" description="Helical" evidence="10">
    <location>
        <begin position="389"/>
        <end position="408"/>
    </location>
</feature>
<feature type="transmembrane region" description="Helical" evidence="10">
    <location>
        <begin position="186"/>
        <end position="212"/>
    </location>
</feature>
<dbReference type="CDD" id="cd13131">
    <property type="entry name" value="MATE_NorM_like"/>
    <property type="match status" value="1"/>
</dbReference>
<dbReference type="PANTHER" id="PTHR43298">
    <property type="entry name" value="MULTIDRUG RESISTANCE PROTEIN NORM-RELATED"/>
    <property type="match status" value="1"/>
</dbReference>
<dbReference type="EMBL" id="JAPXIC010000080">
    <property type="protein sequence ID" value="MCZ4719909.1"/>
    <property type="molecule type" value="Genomic_DNA"/>
</dbReference>
<name>A0AAN5P5R3_LEGPN</name>
<feature type="transmembrane region" description="Helical" evidence="10">
    <location>
        <begin position="353"/>
        <end position="377"/>
    </location>
</feature>
<evidence type="ECO:0000256" key="8">
    <source>
        <dbReference type="ARBA" id="ARBA00023136"/>
    </source>
</evidence>
<evidence type="ECO:0000256" key="2">
    <source>
        <dbReference type="ARBA" id="ARBA00022448"/>
    </source>
</evidence>
<evidence type="ECO:0000256" key="10">
    <source>
        <dbReference type="SAM" id="Phobius"/>
    </source>
</evidence>
<keyword evidence="4" id="KW-1003">Cell membrane</keyword>
<gene>
    <name evidence="11" type="ORF">O6C86_11890</name>
</gene>
<feature type="transmembrane region" description="Helical" evidence="10">
    <location>
        <begin position="159"/>
        <end position="180"/>
    </location>
</feature>
<dbReference type="Pfam" id="PF01554">
    <property type="entry name" value="MatE"/>
    <property type="match status" value="2"/>
</dbReference>
<feature type="transmembrane region" description="Helical" evidence="10">
    <location>
        <begin position="420"/>
        <end position="437"/>
    </location>
</feature>
<comment type="subcellular location">
    <subcellularLocation>
        <location evidence="1">Cell inner membrane</location>
        <topology evidence="1">Multi-pass membrane protein</topology>
    </subcellularLocation>
</comment>
<keyword evidence="8 10" id="KW-0472">Membrane</keyword>
<evidence type="ECO:0000256" key="3">
    <source>
        <dbReference type="ARBA" id="ARBA00022449"/>
    </source>
</evidence>
<keyword evidence="7" id="KW-0406">Ion transport</keyword>
<organism evidence="11 12">
    <name type="scientific">Legionella pneumophila</name>
    <dbReference type="NCBI Taxonomy" id="446"/>
    <lineage>
        <taxon>Bacteria</taxon>
        <taxon>Pseudomonadati</taxon>
        <taxon>Pseudomonadota</taxon>
        <taxon>Gammaproteobacteria</taxon>
        <taxon>Legionellales</taxon>
        <taxon>Legionellaceae</taxon>
        <taxon>Legionella</taxon>
    </lineage>
</organism>
<dbReference type="NCBIfam" id="TIGR00797">
    <property type="entry name" value="matE"/>
    <property type="match status" value="1"/>
</dbReference>
<dbReference type="GO" id="GO:0015297">
    <property type="term" value="F:antiporter activity"/>
    <property type="evidence" value="ECO:0007669"/>
    <property type="project" value="UniProtKB-KW"/>
</dbReference>
<keyword evidence="5 10" id="KW-0812">Transmembrane</keyword>
<dbReference type="InterPro" id="IPR048279">
    <property type="entry name" value="MdtK-like"/>
</dbReference>